<name>A0A8H3N9D6_9EURO</name>
<dbReference type="Proteomes" id="UP000465221">
    <property type="component" value="Unassembled WGS sequence"/>
</dbReference>
<evidence type="ECO:0000313" key="2">
    <source>
        <dbReference type="Proteomes" id="UP000465221"/>
    </source>
</evidence>
<reference evidence="1 2" key="1">
    <citation type="submission" date="2020-01" db="EMBL/GenBank/DDBJ databases">
        <title>Draft genome sequence of Aspergillus udagawae IFM 46972.</title>
        <authorList>
            <person name="Takahashi H."/>
            <person name="Yaguchi T."/>
        </authorList>
    </citation>
    <scope>NUCLEOTIDE SEQUENCE [LARGE SCALE GENOMIC DNA]</scope>
    <source>
        <strain evidence="1 2">IFM 46972</strain>
    </source>
</reference>
<sequence length="94" mass="10094">MARGYDIYRSAACGVRGTHHVPDLKLNHHCQGGHVFKMPKTKIAPFNEVDTQENAESSTAIATTHIAGDDIVNHCGLGRDAAGTNAHTVHIIHS</sequence>
<evidence type="ECO:0000313" key="1">
    <source>
        <dbReference type="EMBL" id="GFF29571.1"/>
    </source>
</evidence>
<proteinExistence type="predicted"/>
<organism evidence="1 2">
    <name type="scientific">Aspergillus udagawae</name>
    <dbReference type="NCBI Taxonomy" id="91492"/>
    <lineage>
        <taxon>Eukaryota</taxon>
        <taxon>Fungi</taxon>
        <taxon>Dikarya</taxon>
        <taxon>Ascomycota</taxon>
        <taxon>Pezizomycotina</taxon>
        <taxon>Eurotiomycetes</taxon>
        <taxon>Eurotiomycetidae</taxon>
        <taxon>Eurotiales</taxon>
        <taxon>Aspergillaceae</taxon>
        <taxon>Aspergillus</taxon>
        <taxon>Aspergillus subgen. Fumigati</taxon>
    </lineage>
</organism>
<comment type="caution">
    <text evidence="1">The sequence shown here is derived from an EMBL/GenBank/DDBJ whole genome shotgun (WGS) entry which is preliminary data.</text>
</comment>
<dbReference type="EMBL" id="BLKC01000013">
    <property type="protein sequence ID" value="GFF29571.1"/>
    <property type="molecule type" value="Genomic_DNA"/>
</dbReference>
<protein>
    <submittedName>
        <fullName evidence="1">Uncharacterized protein</fullName>
    </submittedName>
</protein>
<gene>
    <name evidence="1" type="ORF">IFM46972_02667</name>
</gene>
<accession>A0A8H3N9D6</accession>
<dbReference type="AlphaFoldDB" id="A0A8H3N9D6"/>